<gene>
    <name evidence="1" type="ORF">RA0C_1345</name>
</gene>
<organism evidence="1 2">
    <name type="scientific">Riemerella anatipestifer (strain ATCC 11845 / DSM 15868 / JCM 9532 / NCTC 11014)</name>
    <dbReference type="NCBI Taxonomy" id="693978"/>
    <lineage>
        <taxon>Bacteria</taxon>
        <taxon>Pseudomonadati</taxon>
        <taxon>Bacteroidota</taxon>
        <taxon>Flavobacteriia</taxon>
        <taxon>Flavobacteriales</taxon>
        <taxon>Weeksellaceae</taxon>
        <taxon>Riemerella</taxon>
    </lineage>
</organism>
<dbReference type="Proteomes" id="UP000010093">
    <property type="component" value="Chromosome"/>
</dbReference>
<dbReference type="KEGG" id="ran:Riean_1079"/>
<dbReference type="RefSeq" id="WP_013446976.1">
    <property type="nucleotide sequence ID" value="NC_014738.1"/>
</dbReference>
<dbReference type="AlphaFoldDB" id="E4TA80"/>
<evidence type="ECO:0000313" key="1">
    <source>
        <dbReference type="EMBL" id="AFD56242.1"/>
    </source>
</evidence>
<dbReference type="EMBL" id="CP003388">
    <property type="protein sequence ID" value="AFD56242.1"/>
    <property type="molecule type" value="Genomic_DNA"/>
</dbReference>
<reference evidence="1 2" key="1">
    <citation type="journal article" date="2012" name="J. Bacteriol.">
        <title>Complete genome sequence of Riemerella anatipestifer reference strain.</title>
        <authorList>
            <person name="Wang X."/>
            <person name="Zhu D."/>
            <person name="Wang M."/>
            <person name="Cheng A."/>
            <person name="Jia R."/>
            <person name="Zhou Y."/>
            <person name="Chen Z."/>
            <person name="Luo Q."/>
            <person name="Liu F."/>
            <person name="Wang Y."/>
            <person name="Chen X.Y."/>
        </authorList>
    </citation>
    <scope>NUCLEOTIDE SEQUENCE [LARGE SCALE GENOMIC DNA]</scope>
    <source>
        <strain evidence="2">DSM 15868</strain>
    </source>
</reference>
<name>E4TA80_RIEAD</name>
<sequence>MSDNKRFDVLQSGKTMINGVNKNYFTTNFITDNLAVYALRVANDNTVARVCYISIDRGQANRSWRGEIAEVIVFDKLLTNEEMKEVNTYLMQKFGL</sequence>
<dbReference type="PATRIC" id="fig|693978.17.peg.1329"/>
<dbReference type="KEGG" id="rai:RA0C_1345"/>
<proteinExistence type="predicted"/>
<evidence type="ECO:0000313" key="2">
    <source>
        <dbReference type="Proteomes" id="UP000010093"/>
    </source>
</evidence>
<dbReference type="GeneID" id="93718185"/>
<dbReference type="HOGENOM" id="CLU_2357919_0_0_10"/>
<protein>
    <submittedName>
        <fullName evidence="1">Uncharacterized protein</fullName>
    </submittedName>
</protein>
<accession>E4TA80</accession>